<keyword evidence="3" id="KW-1185">Reference proteome</keyword>
<comment type="caution">
    <text evidence="2">The sequence shown here is derived from an EMBL/GenBank/DDBJ whole genome shotgun (WGS) entry which is preliminary data.</text>
</comment>
<proteinExistence type="predicted"/>
<evidence type="ECO:0000256" key="1">
    <source>
        <dbReference type="SAM" id="Coils"/>
    </source>
</evidence>
<name>A0ABD0Y7J8_9HEMI</name>
<dbReference type="EMBL" id="JBFDAA010000012">
    <property type="protein sequence ID" value="KAL1123363.1"/>
    <property type="molecule type" value="Genomic_DNA"/>
</dbReference>
<reference evidence="2 3" key="1">
    <citation type="submission" date="2024-07" db="EMBL/GenBank/DDBJ databases">
        <title>Chromosome-level genome assembly of the water stick insect Ranatra chinensis (Heteroptera: Nepidae).</title>
        <authorList>
            <person name="Liu X."/>
        </authorList>
    </citation>
    <scope>NUCLEOTIDE SEQUENCE [LARGE SCALE GENOMIC DNA]</scope>
    <source>
        <strain evidence="2">Cailab_2021Rc</strain>
        <tissue evidence="2">Muscle</tissue>
    </source>
</reference>
<accession>A0ABD0Y7J8</accession>
<sequence length="191" mass="22620">MLLHKMLVRIGSVLRDLRHQRAELVQKELEQGLEKWQDDVMVTQWVATLRAEEQAIRELEARTQRLHEKNKIRQILHKHNLNKVKEMEDYKVENLRKQVQYKDLKISVLHNEREKVICESRNRAHSVAELRQQISWHKFQNPLVTILKRVNKAVGTQLFLDNDLDLAPDIPILDKKLLPILFAFFSIAVAE</sequence>
<gene>
    <name evidence="2" type="ORF">AAG570_002448</name>
</gene>
<evidence type="ECO:0000313" key="3">
    <source>
        <dbReference type="Proteomes" id="UP001558652"/>
    </source>
</evidence>
<feature type="coiled-coil region" evidence="1">
    <location>
        <begin position="19"/>
        <end position="69"/>
    </location>
</feature>
<protein>
    <submittedName>
        <fullName evidence="2">Uncharacterized protein</fullName>
    </submittedName>
</protein>
<evidence type="ECO:0000313" key="2">
    <source>
        <dbReference type="EMBL" id="KAL1123363.1"/>
    </source>
</evidence>
<organism evidence="2 3">
    <name type="scientific">Ranatra chinensis</name>
    <dbReference type="NCBI Taxonomy" id="642074"/>
    <lineage>
        <taxon>Eukaryota</taxon>
        <taxon>Metazoa</taxon>
        <taxon>Ecdysozoa</taxon>
        <taxon>Arthropoda</taxon>
        <taxon>Hexapoda</taxon>
        <taxon>Insecta</taxon>
        <taxon>Pterygota</taxon>
        <taxon>Neoptera</taxon>
        <taxon>Paraneoptera</taxon>
        <taxon>Hemiptera</taxon>
        <taxon>Heteroptera</taxon>
        <taxon>Panheteroptera</taxon>
        <taxon>Nepomorpha</taxon>
        <taxon>Nepidae</taxon>
        <taxon>Ranatrinae</taxon>
        <taxon>Ranatra</taxon>
    </lineage>
</organism>
<keyword evidence="1" id="KW-0175">Coiled coil</keyword>
<dbReference type="AlphaFoldDB" id="A0ABD0Y7J8"/>
<dbReference type="Proteomes" id="UP001558652">
    <property type="component" value="Unassembled WGS sequence"/>
</dbReference>